<comment type="function">
    <text evidence="5">Seed storage protein.</text>
</comment>
<dbReference type="InterPro" id="IPR050253">
    <property type="entry name" value="Seed_Storage-Functional"/>
</dbReference>
<keyword evidence="9" id="KW-1185">Reference proteome</keyword>
<keyword evidence="5" id="KW-0732">Signal</keyword>
<dbReference type="InterPro" id="IPR022379">
    <property type="entry name" value="11S_seedstore_CS"/>
</dbReference>
<accession>A0A7J0GIV2</accession>
<dbReference type="FunFam" id="2.60.120.10:FF:000073">
    <property type="entry name" value="Glycinin G1"/>
    <property type="match status" value="1"/>
</dbReference>
<evidence type="ECO:0000256" key="4">
    <source>
        <dbReference type="ARBA" id="ARBA00023157"/>
    </source>
</evidence>
<protein>
    <submittedName>
        <fullName evidence="8">RmlC-like cupins superfamily protein</fullName>
    </submittedName>
</protein>
<dbReference type="Proteomes" id="UP000585474">
    <property type="component" value="Unassembled WGS sequence"/>
</dbReference>
<name>A0A7J0GIV2_9ERIC</name>
<reference evidence="8 9" key="1">
    <citation type="submission" date="2019-07" db="EMBL/GenBank/DDBJ databases">
        <title>De Novo Assembly of kiwifruit Actinidia rufa.</title>
        <authorList>
            <person name="Sugita-Konishi S."/>
            <person name="Sato K."/>
            <person name="Mori E."/>
            <person name="Abe Y."/>
            <person name="Kisaki G."/>
            <person name="Hamano K."/>
            <person name="Suezawa K."/>
            <person name="Otani M."/>
            <person name="Fukuda T."/>
            <person name="Manabe T."/>
            <person name="Gomi K."/>
            <person name="Tabuchi M."/>
            <person name="Akimitsu K."/>
            <person name="Kataoka I."/>
        </authorList>
    </citation>
    <scope>NUCLEOTIDE SEQUENCE [LARGE SCALE GENOMIC DNA]</scope>
    <source>
        <strain evidence="9">cv. Fuchu</strain>
    </source>
</reference>
<evidence type="ECO:0000313" key="8">
    <source>
        <dbReference type="EMBL" id="GFZ10739.1"/>
    </source>
</evidence>
<dbReference type="PANTHER" id="PTHR31189">
    <property type="entry name" value="OS03G0336100 PROTEIN-RELATED"/>
    <property type="match status" value="1"/>
</dbReference>
<sequence length="478" mass="54504">MAFTSLSVAFLFLVVSHGCLAQLGQQQRQEMQPLGLRGTEQHRLRAKTDCGLQSINAREADHRIEAEGGITEIWDPKYNVEFWCAGVAAVRHVLQPKGLLLPSYTSAPQMYYRYSGHCDPGLPRDIRIGFTIQREQEMQRIRDRHQKIRRIQEGDIIALPAGVAHWAYNDGDTPLICVALVDKANDANQLDLDLRRFYLAGNPRGQQQSLGRQEQEQKRRPSHKQNGNVFRGFDEQILAEVFNVDIETARRLQGRDEKRGNIVLVERELQVISPQYQEEEWEREQEREHERGLNGLEETICTLRLRENIANPTRADVYNPRGGRVSTINSHNLPILDWVQLSAERGVLYRNAIMAPLWNVNAHSIIYILRGSGRIQIVGNSGKSMFDDHAKEGQFIVVPQNFAVIKKASGDGLEWIAFKTNGNAITSQLAGRVSAIRNMPEEVLMNSYDISRDKARNLKYNREEMTVFSPQSRSQREG</sequence>
<gene>
    <name evidence="8" type="ORF">Acr_22g0001370</name>
</gene>
<dbReference type="Gene3D" id="2.60.120.10">
    <property type="entry name" value="Jelly Rolls"/>
    <property type="match status" value="2"/>
</dbReference>
<evidence type="ECO:0000256" key="6">
    <source>
        <dbReference type="SAM" id="MobiDB-lite"/>
    </source>
</evidence>
<dbReference type="OrthoDB" id="1903982at2759"/>
<evidence type="ECO:0000256" key="2">
    <source>
        <dbReference type="ARBA" id="ARBA00022761"/>
    </source>
</evidence>
<comment type="similarity">
    <text evidence="1 5">Belongs to the 11S seed storage protein (globulins) family.</text>
</comment>
<dbReference type="InterPro" id="IPR014710">
    <property type="entry name" value="RmlC-like_jellyroll"/>
</dbReference>
<comment type="subunit">
    <text evidence="5">Hexamer; each subunit is composed of an acidic and a basic chain derived from a single precursor and linked by a disulfide bond.</text>
</comment>
<dbReference type="PRINTS" id="PR00439">
    <property type="entry name" value="11SGLOBULIN"/>
</dbReference>
<dbReference type="SMART" id="SM00835">
    <property type="entry name" value="Cupin_1"/>
    <property type="match status" value="2"/>
</dbReference>
<evidence type="ECO:0000313" key="9">
    <source>
        <dbReference type="Proteomes" id="UP000585474"/>
    </source>
</evidence>
<comment type="caution">
    <text evidence="8">The sequence shown here is derived from an EMBL/GenBank/DDBJ whole genome shotgun (WGS) entry which is preliminary data.</text>
</comment>
<keyword evidence="2 5" id="KW-0758">Storage protein</keyword>
<evidence type="ECO:0000256" key="5">
    <source>
        <dbReference type="RuleBase" id="RU003681"/>
    </source>
</evidence>
<keyword evidence="4 5" id="KW-1015">Disulfide bond</keyword>
<feature type="domain" description="Cupin type-1" evidence="7">
    <location>
        <begin position="55"/>
        <end position="250"/>
    </location>
</feature>
<dbReference type="EMBL" id="BJWL01000022">
    <property type="protein sequence ID" value="GFZ10739.1"/>
    <property type="molecule type" value="Genomic_DNA"/>
</dbReference>
<feature type="chain" id="PRO_5029932935" evidence="5">
    <location>
        <begin position="22"/>
        <end position="478"/>
    </location>
</feature>
<feature type="signal peptide" evidence="5">
    <location>
        <begin position="1"/>
        <end position="21"/>
    </location>
</feature>
<dbReference type="CDD" id="cd02243">
    <property type="entry name" value="cupin_11S_legumin_C"/>
    <property type="match status" value="1"/>
</dbReference>
<organism evidence="8 9">
    <name type="scientific">Actinidia rufa</name>
    <dbReference type="NCBI Taxonomy" id="165716"/>
    <lineage>
        <taxon>Eukaryota</taxon>
        <taxon>Viridiplantae</taxon>
        <taxon>Streptophyta</taxon>
        <taxon>Embryophyta</taxon>
        <taxon>Tracheophyta</taxon>
        <taxon>Spermatophyta</taxon>
        <taxon>Magnoliopsida</taxon>
        <taxon>eudicotyledons</taxon>
        <taxon>Gunneridae</taxon>
        <taxon>Pentapetalae</taxon>
        <taxon>asterids</taxon>
        <taxon>Ericales</taxon>
        <taxon>Actinidiaceae</taxon>
        <taxon>Actinidia</taxon>
    </lineage>
</organism>
<dbReference type="InterPro" id="IPR006045">
    <property type="entry name" value="Cupin_1"/>
</dbReference>
<dbReference type="CDD" id="cd02242">
    <property type="entry name" value="cupin_11S_legumin_N"/>
    <property type="match status" value="1"/>
</dbReference>
<dbReference type="PROSITE" id="PS00305">
    <property type="entry name" value="11S_SEED_STORAGE"/>
    <property type="match status" value="1"/>
</dbReference>
<evidence type="ECO:0000256" key="1">
    <source>
        <dbReference type="ARBA" id="ARBA00007178"/>
    </source>
</evidence>
<dbReference type="SUPFAM" id="SSF51182">
    <property type="entry name" value="RmlC-like cupins"/>
    <property type="match status" value="1"/>
</dbReference>
<evidence type="ECO:0000259" key="7">
    <source>
        <dbReference type="SMART" id="SM00835"/>
    </source>
</evidence>
<dbReference type="GO" id="GO:0045735">
    <property type="term" value="F:nutrient reservoir activity"/>
    <property type="evidence" value="ECO:0007669"/>
    <property type="project" value="UniProtKB-KW"/>
</dbReference>
<dbReference type="InterPro" id="IPR011051">
    <property type="entry name" value="RmlC_Cupin_sf"/>
</dbReference>
<dbReference type="PANTHER" id="PTHR31189:SF76">
    <property type="entry name" value="11S GLOBULIN SUBUNIT BETA-LIKE"/>
    <property type="match status" value="1"/>
</dbReference>
<dbReference type="AlphaFoldDB" id="A0A7J0GIV2"/>
<evidence type="ECO:0000256" key="3">
    <source>
        <dbReference type="ARBA" id="ARBA00023129"/>
    </source>
</evidence>
<keyword evidence="3 5" id="KW-0708">Seed storage protein</keyword>
<dbReference type="Pfam" id="PF00190">
    <property type="entry name" value="Cupin_1"/>
    <property type="match status" value="2"/>
</dbReference>
<dbReference type="InterPro" id="IPR006044">
    <property type="entry name" value="11S_seedstore_pln"/>
</dbReference>
<feature type="domain" description="Cupin type-1" evidence="7">
    <location>
        <begin position="307"/>
        <end position="456"/>
    </location>
</feature>
<feature type="region of interest" description="Disordered" evidence="6">
    <location>
        <begin position="204"/>
        <end position="229"/>
    </location>
</feature>
<proteinExistence type="inferred from homology"/>